<comment type="caution">
    <text evidence="1">The sequence shown here is derived from an EMBL/GenBank/DDBJ whole genome shotgun (WGS) entry which is preliminary data.</text>
</comment>
<dbReference type="EMBL" id="BJFL01000010">
    <property type="protein sequence ID" value="GDY30853.1"/>
    <property type="molecule type" value="Genomic_DNA"/>
</dbReference>
<sequence length="438" mass="48170">MVQPELPRTRLEQVLRERHLSVERFVARFNELSEVPLSDRQAYRWVAGRLKGLPYPGAQQTLERMFGESAARLFGPPYRLPGVVPHGPVDHPTPLRDRHNWEGQVITMSAQRARDFLSRAEASNVGPETLEQLADDVRRVATTYPRLPLPELLGDLVDVQERTFTLLEGRQKPKHTRELYLLAGISCGLLAKASHDVGASTDAMTQARTAYACAENAGHNGLRAWVRGLQSGVAYWTGRPRDAVRYAQLGHDAVRAGAGTAALYLLAAEARAWGLLGNPERARDAIRRAADVRDRVAPDELDEFGGLCTFPHRRQLYFAADALSWVAEEDAEHAEAAALEAVSAYEATDRTERGWGEEAGARAGLAVARIVQGDVEGAASALRPVLALPPTQRIHGVVLSVQRAYTALRQARLDGPVAQEVQDAIEHFARRPLASLPR</sequence>
<protein>
    <submittedName>
        <fullName evidence="1">Uncharacterized protein</fullName>
    </submittedName>
</protein>
<dbReference type="AlphaFoldDB" id="A0A4D4JAK5"/>
<organism evidence="1 2">
    <name type="scientific">Gandjariella thermophila</name>
    <dbReference type="NCBI Taxonomy" id="1931992"/>
    <lineage>
        <taxon>Bacteria</taxon>
        <taxon>Bacillati</taxon>
        <taxon>Actinomycetota</taxon>
        <taxon>Actinomycetes</taxon>
        <taxon>Pseudonocardiales</taxon>
        <taxon>Pseudonocardiaceae</taxon>
        <taxon>Gandjariella</taxon>
    </lineage>
</organism>
<reference evidence="2" key="1">
    <citation type="submission" date="2019-04" db="EMBL/GenBank/DDBJ databases">
        <title>Draft genome sequence of Pseudonocardiaceae bacterium SL3-2-4.</title>
        <authorList>
            <person name="Ningsih F."/>
            <person name="Yokota A."/>
            <person name="Sakai Y."/>
            <person name="Nanatani K."/>
            <person name="Yabe S."/>
            <person name="Oetari A."/>
            <person name="Sjamsuridzal W."/>
        </authorList>
    </citation>
    <scope>NUCLEOTIDE SEQUENCE [LARGE SCALE GENOMIC DNA]</scope>
    <source>
        <strain evidence="2">SL3-2-4</strain>
    </source>
</reference>
<dbReference type="RefSeq" id="WP_137813966.1">
    <property type="nucleotide sequence ID" value="NZ_BJFL01000010.1"/>
</dbReference>
<dbReference type="Proteomes" id="UP000298860">
    <property type="component" value="Unassembled WGS sequence"/>
</dbReference>
<evidence type="ECO:0000313" key="2">
    <source>
        <dbReference type="Proteomes" id="UP000298860"/>
    </source>
</evidence>
<gene>
    <name evidence="1" type="ORF">GTS_24860</name>
</gene>
<keyword evidence="2" id="KW-1185">Reference proteome</keyword>
<accession>A0A4D4JAK5</accession>
<evidence type="ECO:0000313" key="1">
    <source>
        <dbReference type="EMBL" id="GDY30853.1"/>
    </source>
</evidence>
<name>A0A4D4JAK5_9PSEU</name>
<dbReference type="OrthoDB" id="4319500at2"/>
<proteinExistence type="predicted"/>